<comment type="caution">
    <text evidence="4">The sequence shown here is derived from an EMBL/GenBank/DDBJ whole genome shotgun (WGS) entry which is preliminary data.</text>
</comment>
<evidence type="ECO:0000313" key="4">
    <source>
        <dbReference type="EMBL" id="MBB4098669.1"/>
    </source>
</evidence>
<gene>
    <name evidence="4" type="ORF">GGR46_002233</name>
</gene>
<dbReference type="Pfam" id="PF02518">
    <property type="entry name" value="HATPase_c"/>
    <property type="match status" value="1"/>
</dbReference>
<proteinExistence type="predicted"/>
<dbReference type="SMART" id="SM00387">
    <property type="entry name" value="HATPase_c"/>
    <property type="match status" value="1"/>
</dbReference>
<dbReference type="SUPFAM" id="SSF55874">
    <property type="entry name" value="ATPase domain of HSP90 chaperone/DNA topoisomerase II/histidine kinase"/>
    <property type="match status" value="1"/>
</dbReference>
<evidence type="ECO:0000313" key="5">
    <source>
        <dbReference type="Proteomes" id="UP000557392"/>
    </source>
</evidence>
<keyword evidence="4" id="KW-0808">Transferase</keyword>
<dbReference type="Proteomes" id="UP000557392">
    <property type="component" value="Unassembled WGS sequence"/>
</dbReference>
<dbReference type="InterPro" id="IPR003594">
    <property type="entry name" value="HATPase_dom"/>
</dbReference>
<accession>A0A7W6JSA4</accession>
<dbReference type="PROSITE" id="PS50109">
    <property type="entry name" value="HIS_KIN"/>
    <property type="match status" value="1"/>
</dbReference>
<name>A0A7W6JSA4_9SPHN</name>
<evidence type="ECO:0000259" key="3">
    <source>
        <dbReference type="PROSITE" id="PS50109"/>
    </source>
</evidence>
<feature type="domain" description="Histidine kinase" evidence="3">
    <location>
        <begin position="31"/>
        <end position="238"/>
    </location>
</feature>
<comment type="catalytic activity">
    <reaction evidence="1">
        <text>ATP + protein L-histidine = ADP + protein N-phospho-L-histidine.</text>
        <dbReference type="EC" id="2.7.13.3"/>
    </reaction>
</comment>
<organism evidence="4 5">
    <name type="scientific">Sphingomonas kyeonggiensis</name>
    <dbReference type="NCBI Taxonomy" id="1268553"/>
    <lineage>
        <taxon>Bacteria</taxon>
        <taxon>Pseudomonadati</taxon>
        <taxon>Pseudomonadota</taxon>
        <taxon>Alphaproteobacteria</taxon>
        <taxon>Sphingomonadales</taxon>
        <taxon>Sphingomonadaceae</taxon>
        <taxon>Sphingomonas</taxon>
    </lineage>
</organism>
<keyword evidence="4" id="KW-0418">Kinase</keyword>
<sequence length="243" mass="25229">MVPQSPVPYGQEILPPLGPVAGGEVAIAAAGMLHDLGNLVQIATSALNILARTPDMPVTHREPLLHRARTSLDHAGTIIHQNMAQASARTTDPYSDVAECLADVVALVAGSEDRLLRVAALVEPGLPALACDPIGLRRALLNLVLNARDAMGGQGTVWIEARALSCAVALSVRDHGAGMSPATLARVFDPFFTTKRDGLGGIGLPMVERFARSAGGGVSIESEAGTGTIVTLHLPAAFQESRS</sequence>
<keyword evidence="5" id="KW-1185">Reference proteome</keyword>
<evidence type="ECO:0000256" key="2">
    <source>
        <dbReference type="ARBA" id="ARBA00012438"/>
    </source>
</evidence>
<protein>
    <recommendedName>
        <fullName evidence="2">histidine kinase</fullName>
        <ecNumber evidence="2">2.7.13.3</ecNumber>
    </recommendedName>
</protein>
<dbReference type="RefSeq" id="WP_183997641.1">
    <property type="nucleotide sequence ID" value="NZ_JACIEH010000002.1"/>
</dbReference>
<dbReference type="PANTHER" id="PTHR43065:SF42">
    <property type="entry name" value="TWO-COMPONENT SENSOR PPRA"/>
    <property type="match status" value="1"/>
</dbReference>
<dbReference type="InterPro" id="IPR036890">
    <property type="entry name" value="HATPase_C_sf"/>
</dbReference>
<dbReference type="AlphaFoldDB" id="A0A7W6JSA4"/>
<reference evidence="4 5" key="1">
    <citation type="submission" date="2020-08" db="EMBL/GenBank/DDBJ databases">
        <title>Genomic Encyclopedia of Type Strains, Phase IV (KMG-IV): sequencing the most valuable type-strain genomes for metagenomic binning, comparative biology and taxonomic classification.</title>
        <authorList>
            <person name="Goeker M."/>
        </authorList>
    </citation>
    <scope>NUCLEOTIDE SEQUENCE [LARGE SCALE GENOMIC DNA]</scope>
    <source>
        <strain evidence="4 5">DSM 101806</strain>
    </source>
</reference>
<dbReference type="PANTHER" id="PTHR43065">
    <property type="entry name" value="SENSOR HISTIDINE KINASE"/>
    <property type="match status" value="1"/>
</dbReference>
<dbReference type="EMBL" id="JACIEH010000002">
    <property type="protein sequence ID" value="MBB4098669.1"/>
    <property type="molecule type" value="Genomic_DNA"/>
</dbReference>
<dbReference type="GO" id="GO:0004673">
    <property type="term" value="F:protein histidine kinase activity"/>
    <property type="evidence" value="ECO:0007669"/>
    <property type="project" value="UniProtKB-EC"/>
</dbReference>
<dbReference type="InterPro" id="IPR004358">
    <property type="entry name" value="Sig_transdc_His_kin-like_C"/>
</dbReference>
<dbReference type="EC" id="2.7.13.3" evidence="2"/>
<dbReference type="Gene3D" id="3.30.565.10">
    <property type="entry name" value="Histidine kinase-like ATPase, C-terminal domain"/>
    <property type="match status" value="1"/>
</dbReference>
<evidence type="ECO:0000256" key="1">
    <source>
        <dbReference type="ARBA" id="ARBA00000085"/>
    </source>
</evidence>
<dbReference type="InterPro" id="IPR005467">
    <property type="entry name" value="His_kinase_dom"/>
</dbReference>
<dbReference type="PRINTS" id="PR00344">
    <property type="entry name" value="BCTRLSENSOR"/>
</dbReference>